<accession>C4J890</accession>
<organism evidence="1">
    <name type="scientific">Zea mays</name>
    <name type="common">Maize</name>
    <dbReference type="NCBI Taxonomy" id="4577"/>
    <lineage>
        <taxon>Eukaryota</taxon>
        <taxon>Viridiplantae</taxon>
        <taxon>Streptophyta</taxon>
        <taxon>Embryophyta</taxon>
        <taxon>Tracheophyta</taxon>
        <taxon>Spermatophyta</taxon>
        <taxon>Magnoliopsida</taxon>
        <taxon>Liliopsida</taxon>
        <taxon>Poales</taxon>
        <taxon>Poaceae</taxon>
        <taxon>PACMAD clade</taxon>
        <taxon>Panicoideae</taxon>
        <taxon>Andropogonodae</taxon>
        <taxon>Andropogoneae</taxon>
        <taxon>Tripsacinae</taxon>
        <taxon>Zea</taxon>
    </lineage>
</organism>
<dbReference type="EMBL" id="BT087037">
    <property type="protein sequence ID" value="ACR37390.1"/>
    <property type="molecule type" value="mRNA"/>
</dbReference>
<proteinExistence type="evidence at transcript level"/>
<evidence type="ECO:0000313" key="1">
    <source>
        <dbReference type="EMBL" id="ACR37390.1"/>
    </source>
</evidence>
<sequence length="63" mass="7074">MVPGPRLFALRSDLSHGAHPGRPLKTAPTRSQILELTPTYIHTEIYTTKLAACRLTTYDERLP</sequence>
<name>C4J890_MAIZE</name>
<reference evidence="1" key="1">
    <citation type="journal article" date="2009" name="PLoS Genet.">
        <title>Sequencing, mapping, and analysis of 27,455 maize full-length cDNAs.</title>
        <authorList>
            <person name="Soderlund C."/>
            <person name="Descour A."/>
            <person name="Kudrna D."/>
            <person name="Bomhoff M."/>
            <person name="Boyd L."/>
            <person name="Currie J."/>
            <person name="Angelova A."/>
            <person name="Collura K."/>
            <person name="Wissotski M."/>
            <person name="Ashley E."/>
            <person name="Morrow D."/>
            <person name="Fernandes J."/>
            <person name="Walbot V."/>
            <person name="Yu Y."/>
        </authorList>
    </citation>
    <scope>NUCLEOTIDE SEQUENCE</scope>
    <source>
        <strain evidence="1">B73</strain>
    </source>
</reference>
<dbReference type="AlphaFoldDB" id="C4J890"/>
<protein>
    <submittedName>
        <fullName evidence="1">Uncharacterized protein</fullName>
    </submittedName>
</protein>